<evidence type="ECO:0000313" key="2">
    <source>
        <dbReference type="Proteomes" id="UP000467841"/>
    </source>
</evidence>
<sequence>MPKTWVCWDIDSCPVPDGYDAHLVGSSIRSALKEKGCYGPLTIFALGNLKLSLKRTPHVLPALSSTGILLNDVHGFDNIFEEFLRWTRGNRGHGILLFITGNELVKNMYQCFVSLEGLGYTILHANPQASPPSYENGFLWESLLNGVSGEVTRQALVTAGEVRFYCSRCTICPGESYEDFTKHLKSRGHKLRELDTLRRPSPKRKMVKPTFNVSNYINKKPKEKDWWIEEDRMSI</sequence>
<evidence type="ECO:0000313" key="1">
    <source>
        <dbReference type="EMBL" id="CAA7013763.1"/>
    </source>
</evidence>
<accession>A0A6D2HG07</accession>
<dbReference type="EMBL" id="CACVBM020000066">
    <property type="protein sequence ID" value="CAA7013763.1"/>
    <property type="molecule type" value="Genomic_DNA"/>
</dbReference>
<keyword evidence="2" id="KW-1185">Reference proteome</keyword>
<comment type="caution">
    <text evidence="1">The sequence shown here is derived from an EMBL/GenBank/DDBJ whole genome shotgun (WGS) entry which is preliminary data.</text>
</comment>
<protein>
    <submittedName>
        <fullName evidence="1">Uncharacterized protein</fullName>
    </submittedName>
</protein>
<dbReference type="AlphaFoldDB" id="A0A6D2HG07"/>
<reference evidence="1" key="1">
    <citation type="submission" date="2020-01" db="EMBL/GenBank/DDBJ databases">
        <authorList>
            <person name="Mishra B."/>
        </authorList>
    </citation>
    <scope>NUCLEOTIDE SEQUENCE [LARGE SCALE GENOMIC DNA]</scope>
</reference>
<dbReference type="InterPro" id="IPR024768">
    <property type="entry name" value="Marf1"/>
</dbReference>
<proteinExistence type="predicted"/>
<dbReference type="GO" id="GO:0010468">
    <property type="term" value="P:regulation of gene expression"/>
    <property type="evidence" value="ECO:0007669"/>
    <property type="project" value="InterPro"/>
</dbReference>
<dbReference type="OrthoDB" id="1104796at2759"/>
<name>A0A6D2HG07_9BRAS</name>
<organism evidence="1 2">
    <name type="scientific">Microthlaspi erraticum</name>
    <dbReference type="NCBI Taxonomy" id="1685480"/>
    <lineage>
        <taxon>Eukaryota</taxon>
        <taxon>Viridiplantae</taxon>
        <taxon>Streptophyta</taxon>
        <taxon>Embryophyta</taxon>
        <taxon>Tracheophyta</taxon>
        <taxon>Spermatophyta</taxon>
        <taxon>Magnoliopsida</taxon>
        <taxon>eudicotyledons</taxon>
        <taxon>Gunneridae</taxon>
        <taxon>Pentapetalae</taxon>
        <taxon>rosids</taxon>
        <taxon>malvids</taxon>
        <taxon>Brassicales</taxon>
        <taxon>Brassicaceae</taxon>
        <taxon>Coluteocarpeae</taxon>
        <taxon>Microthlaspi</taxon>
    </lineage>
</organism>
<dbReference type="PANTHER" id="PTHR14379">
    <property type="entry name" value="LIMKAIN B LKAP"/>
    <property type="match status" value="1"/>
</dbReference>
<gene>
    <name evidence="1" type="ORF">MERR_LOCUS997</name>
</gene>
<dbReference type="GO" id="GO:0005777">
    <property type="term" value="C:peroxisome"/>
    <property type="evidence" value="ECO:0007669"/>
    <property type="project" value="InterPro"/>
</dbReference>
<dbReference type="Proteomes" id="UP000467841">
    <property type="component" value="Unassembled WGS sequence"/>
</dbReference>
<dbReference type="PANTHER" id="PTHR14379:SF63">
    <property type="entry name" value="ENDONUCLEASE OR GLYCOSYL HYDROLASE"/>
    <property type="match status" value="1"/>
</dbReference>
<dbReference type="CDD" id="cd10910">
    <property type="entry name" value="PIN_limkain_b1_N_like"/>
    <property type="match status" value="1"/>
</dbReference>